<dbReference type="PANTHER" id="PTHR12277:SF81">
    <property type="entry name" value="PROTEIN ABHD13"/>
    <property type="match status" value="1"/>
</dbReference>
<keyword evidence="1" id="KW-1133">Transmembrane helix</keyword>
<organism evidence="3 4">
    <name type="scientific">Nepenthes gracilis</name>
    <name type="common">Slender pitcher plant</name>
    <dbReference type="NCBI Taxonomy" id="150966"/>
    <lineage>
        <taxon>Eukaryota</taxon>
        <taxon>Viridiplantae</taxon>
        <taxon>Streptophyta</taxon>
        <taxon>Embryophyta</taxon>
        <taxon>Tracheophyta</taxon>
        <taxon>Spermatophyta</taxon>
        <taxon>Magnoliopsida</taxon>
        <taxon>eudicotyledons</taxon>
        <taxon>Gunneridae</taxon>
        <taxon>Pentapetalae</taxon>
        <taxon>Caryophyllales</taxon>
        <taxon>Nepenthaceae</taxon>
        <taxon>Nepenthes</taxon>
    </lineage>
</organism>
<evidence type="ECO:0000256" key="1">
    <source>
        <dbReference type="SAM" id="Phobius"/>
    </source>
</evidence>
<dbReference type="GO" id="GO:0008236">
    <property type="term" value="F:serine-type peptidase activity"/>
    <property type="evidence" value="ECO:0007669"/>
    <property type="project" value="InterPro"/>
</dbReference>
<feature type="domain" description="Peptidase S9 prolyl oligopeptidase catalytic" evidence="2">
    <location>
        <begin position="132"/>
        <end position="275"/>
    </location>
</feature>
<dbReference type="FunFam" id="3.40.50.1820:FF:000298">
    <property type="entry name" value="Bem46-like serine peptidase"/>
    <property type="match status" value="1"/>
</dbReference>
<dbReference type="InterPro" id="IPR001375">
    <property type="entry name" value="Peptidase_S9_cat"/>
</dbReference>
<protein>
    <recommendedName>
        <fullName evidence="2">Peptidase S9 prolyl oligopeptidase catalytic domain-containing protein</fullName>
    </recommendedName>
</protein>
<gene>
    <name evidence="3" type="ORF">Nepgr_015587</name>
</gene>
<dbReference type="EMBL" id="BSYO01000013">
    <property type="protein sequence ID" value="GMH13746.1"/>
    <property type="molecule type" value="Genomic_DNA"/>
</dbReference>
<evidence type="ECO:0000313" key="3">
    <source>
        <dbReference type="EMBL" id="GMH13746.1"/>
    </source>
</evidence>
<dbReference type="GO" id="GO:0008474">
    <property type="term" value="F:palmitoyl-(protein) hydrolase activity"/>
    <property type="evidence" value="ECO:0007669"/>
    <property type="project" value="TreeGrafter"/>
</dbReference>
<keyword evidence="1" id="KW-0812">Transmembrane</keyword>
<dbReference type="PANTHER" id="PTHR12277">
    <property type="entry name" value="ALPHA/BETA HYDROLASE DOMAIN-CONTAINING PROTEIN"/>
    <property type="match status" value="1"/>
</dbReference>
<dbReference type="Pfam" id="PF00326">
    <property type="entry name" value="Peptidase_S9"/>
    <property type="match status" value="1"/>
</dbReference>
<evidence type="ECO:0000313" key="4">
    <source>
        <dbReference type="Proteomes" id="UP001279734"/>
    </source>
</evidence>
<dbReference type="SUPFAM" id="SSF53474">
    <property type="entry name" value="alpha/beta-Hydrolases"/>
    <property type="match status" value="1"/>
</dbReference>
<sequence length="373" mass="41918">MASYVTALLYGLGGIVVAGMALLVTFQERLVYVPVLPGLTKSYPITPARLRLIYEDVWLRSSDGVRLHAWFIKFLPDCRGPTILFFQENAGNIAHRLEMVRIMLQRLQCNVFMLSYRGYGASDGYPCQHGIIKDAQAALDHLMQRTDVDTTQIVVFGRSLGGAVGASLAKNNPDKVVALILENTFTSILDMAGVLLPFLRWFIGGSSSKGPKILNRLVWSPWSTIDIIGQVRQPILFVSGLRDEIVPPSHMKMLYAKAAAHNRHCIFVEFPSGMHMDTWLAGGDPYWRTIQQFIQKHATEAKNNESVDKNNDSDPRSLPWVFVLRFGCFCLHIDNLICTAAAFGRGSSSLMNSFLTCIRLDRRQRHLTFVWLL</sequence>
<comment type="caution">
    <text evidence="3">The sequence shown here is derived from an EMBL/GenBank/DDBJ whole genome shotgun (WGS) entry which is preliminary data.</text>
</comment>
<dbReference type="GO" id="GO:0006508">
    <property type="term" value="P:proteolysis"/>
    <property type="evidence" value="ECO:0007669"/>
    <property type="project" value="InterPro"/>
</dbReference>
<name>A0AAD3SNT2_NEPGR</name>
<keyword evidence="1" id="KW-0472">Membrane</keyword>
<keyword evidence="4" id="KW-1185">Reference proteome</keyword>
<reference evidence="3" key="1">
    <citation type="submission" date="2023-05" db="EMBL/GenBank/DDBJ databases">
        <title>Nepenthes gracilis genome sequencing.</title>
        <authorList>
            <person name="Fukushima K."/>
        </authorList>
    </citation>
    <scope>NUCLEOTIDE SEQUENCE</scope>
    <source>
        <strain evidence="3">SING2019-196</strain>
    </source>
</reference>
<evidence type="ECO:0000259" key="2">
    <source>
        <dbReference type="Pfam" id="PF00326"/>
    </source>
</evidence>
<feature type="transmembrane region" description="Helical" evidence="1">
    <location>
        <begin position="7"/>
        <end position="26"/>
    </location>
</feature>
<dbReference type="Proteomes" id="UP001279734">
    <property type="component" value="Unassembled WGS sequence"/>
</dbReference>
<dbReference type="GO" id="GO:0016020">
    <property type="term" value="C:membrane"/>
    <property type="evidence" value="ECO:0007669"/>
    <property type="project" value="TreeGrafter"/>
</dbReference>
<dbReference type="AlphaFoldDB" id="A0AAD3SNT2"/>
<accession>A0AAD3SNT2</accession>
<dbReference type="InterPro" id="IPR029058">
    <property type="entry name" value="AB_hydrolase_fold"/>
</dbReference>
<proteinExistence type="predicted"/>
<dbReference type="Gene3D" id="3.40.50.1820">
    <property type="entry name" value="alpha/beta hydrolase"/>
    <property type="match status" value="1"/>
</dbReference>